<dbReference type="Pfam" id="PF13855">
    <property type="entry name" value="LRR_8"/>
    <property type="match status" value="2"/>
</dbReference>
<sequence length="958" mass="105931">MGSRKATSVLSPLLFLALTFYAESTDPTPGPISNSTIACNAKERAALLRFKDGLIDPSGWLSSWRGPTCCHWTGVTCDEPSGHVTAIELTSPEFCTDYTFGGDSSESYTPRCLSGELSKALLDMEHLQYLDLSNNNFQGIAVPEFIGSMKSLRHLNLSYASFGGFIPASLGKLSSLRYLDLTVDPYSIRGLWVSDLHWLSGLSSLNSLRLVGVNLSRASDHWFDEVAQLSSLVELSLFGCELSKFPNHSQPLNFTSLTSVDFSSNNFHSSIPKWVFEIGSLVELQIMDANLVGDLPAIQEASLCNLRKLHLAFNNLTGNIQGIATGLSGCRNSSSALEVLDLTVNKFSGALPDPLGFLRYLRVLQLSENTFSGPIPSSLVSLSRLEVLDLSFNEMNGTIPNGIGRLSELTTLNLFSNSWEGNVSEDHFHNLTKLTGISLSSAKLGLLAFRVSRNWMPVFDLESIRFSNCIMGPRFPEWLKHQKNLSTIVLSRTEISGRIPNWLWIISPQIEQLDLSGNRIAGDLPPRLSFGYFSRVNLASNRLEGPFPLWSGVNELSFRNNLLSGEFPAVAHLHLPELKYLDVANNSLTGKLPSSISKLKSLAYLDMSQNSLSGKVFSNWTEMPNLKILDLSRNNLSSSIPGKMCSLFPSLEWLKLSMNGISGRLSSATLRCPRLSTLDLGENRLHGPIPKWTLPNLDAISELILRANNFTGGFSEELCHSKNLHVLDLSDNHLSGSIPGCVADMVGMKSYGHYYQLPLEFRSFYKGSIELNTKQQQMQYLDLIPLVNMIDLSRNTLSGEIPEGITRLSFLGVLRLSENRLSGNIPRDLPLLTRLETLDLSMNRISGTIPASMSSMTFLVHLNLSYNNLSGPIPWLNQFRTYNMTVFEGNPGLCGLPLRNSCSTHGGQEGLDDDGARENRDKDDRLIDLWFYISTGSGFFAGFWSVCGLLVARRSWTE</sequence>
<evidence type="ECO:0000313" key="16">
    <source>
        <dbReference type="Proteomes" id="UP001346149"/>
    </source>
</evidence>
<dbReference type="FunFam" id="3.80.10.10:FF:000213">
    <property type="entry name" value="Tyrosine-sulfated glycopeptide receptor 1"/>
    <property type="match status" value="2"/>
</dbReference>
<keyword evidence="3" id="KW-1003">Cell membrane</keyword>
<reference evidence="15 16" key="1">
    <citation type="journal article" date="2023" name="Hortic Res">
        <title>Pangenome of water caltrop reveals structural variations and asymmetric subgenome divergence after allopolyploidization.</title>
        <authorList>
            <person name="Zhang X."/>
            <person name="Chen Y."/>
            <person name="Wang L."/>
            <person name="Yuan Y."/>
            <person name="Fang M."/>
            <person name="Shi L."/>
            <person name="Lu R."/>
            <person name="Comes H.P."/>
            <person name="Ma Y."/>
            <person name="Chen Y."/>
            <person name="Huang G."/>
            <person name="Zhou Y."/>
            <person name="Zheng Z."/>
            <person name="Qiu Y."/>
        </authorList>
    </citation>
    <scope>NUCLEOTIDE SEQUENCE [LARGE SCALE GENOMIC DNA]</scope>
    <source>
        <strain evidence="15">F231</strain>
    </source>
</reference>
<dbReference type="InterPro" id="IPR032675">
    <property type="entry name" value="LRR_dom_sf"/>
</dbReference>
<comment type="subcellular location">
    <subcellularLocation>
        <location evidence="1">Cell membrane</location>
        <topology evidence="1">Single-pass type I membrane protein</topology>
    </subcellularLocation>
</comment>
<evidence type="ECO:0000256" key="11">
    <source>
        <dbReference type="ARBA" id="ARBA00023180"/>
    </source>
</evidence>
<feature type="transmembrane region" description="Helical" evidence="12">
    <location>
        <begin position="929"/>
        <end position="952"/>
    </location>
</feature>
<evidence type="ECO:0000256" key="2">
    <source>
        <dbReference type="ARBA" id="ARBA00009592"/>
    </source>
</evidence>
<dbReference type="SUPFAM" id="SSF52058">
    <property type="entry name" value="L domain-like"/>
    <property type="match status" value="3"/>
</dbReference>
<evidence type="ECO:0000256" key="10">
    <source>
        <dbReference type="ARBA" id="ARBA00023170"/>
    </source>
</evidence>
<dbReference type="PANTHER" id="PTHR48063">
    <property type="entry name" value="LRR RECEPTOR-LIKE KINASE"/>
    <property type="match status" value="1"/>
</dbReference>
<dbReference type="PROSITE" id="PS51450">
    <property type="entry name" value="LRR"/>
    <property type="match status" value="2"/>
</dbReference>
<dbReference type="Proteomes" id="UP001346149">
    <property type="component" value="Unassembled WGS sequence"/>
</dbReference>
<keyword evidence="10" id="KW-0675">Receptor</keyword>
<keyword evidence="8 12" id="KW-1133">Transmembrane helix</keyword>
<evidence type="ECO:0000256" key="3">
    <source>
        <dbReference type="ARBA" id="ARBA00022475"/>
    </source>
</evidence>
<evidence type="ECO:0000256" key="1">
    <source>
        <dbReference type="ARBA" id="ARBA00004251"/>
    </source>
</evidence>
<name>A0AAN7QAZ4_TRANT</name>
<evidence type="ECO:0000256" key="12">
    <source>
        <dbReference type="SAM" id="Phobius"/>
    </source>
</evidence>
<dbReference type="AlphaFoldDB" id="A0AAN7QAZ4"/>
<keyword evidence="16" id="KW-1185">Reference proteome</keyword>
<dbReference type="EMBL" id="JAXQNO010000024">
    <property type="protein sequence ID" value="KAK4762589.1"/>
    <property type="molecule type" value="Genomic_DNA"/>
</dbReference>
<comment type="similarity">
    <text evidence="2">Belongs to the RLP family.</text>
</comment>
<evidence type="ECO:0000256" key="4">
    <source>
        <dbReference type="ARBA" id="ARBA00022614"/>
    </source>
</evidence>
<evidence type="ECO:0000256" key="8">
    <source>
        <dbReference type="ARBA" id="ARBA00022989"/>
    </source>
</evidence>
<dbReference type="InterPro" id="IPR013210">
    <property type="entry name" value="LRR_N_plant-typ"/>
</dbReference>
<keyword evidence="4" id="KW-0433">Leucine-rich repeat</keyword>
<comment type="caution">
    <text evidence="15">The sequence shown here is derived from an EMBL/GenBank/DDBJ whole genome shotgun (WGS) entry which is preliminary data.</text>
</comment>
<feature type="domain" description="Leucine-rich repeat-containing N-terminal plant-type" evidence="14">
    <location>
        <begin position="41"/>
        <end position="78"/>
    </location>
</feature>
<organism evidence="15 16">
    <name type="scientific">Trapa natans</name>
    <name type="common">Water chestnut</name>
    <dbReference type="NCBI Taxonomy" id="22666"/>
    <lineage>
        <taxon>Eukaryota</taxon>
        <taxon>Viridiplantae</taxon>
        <taxon>Streptophyta</taxon>
        <taxon>Embryophyta</taxon>
        <taxon>Tracheophyta</taxon>
        <taxon>Spermatophyta</taxon>
        <taxon>Magnoliopsida</taxon>
        <taxon>eudicotyledons</taxon>
        <taxon>Gunneridae</taxon>
        <taxon>Pentapetalae</taxon>
        <taxon>rosids</taxon>
        <taxon>malvids</taxon>
        <taxon>Myrtales</taxon>
        <taxon>Lythraceae</taxon>
        <taxon>Trapa</taxon>
    </lineage>
</organism>
<feature type="signal peptide" evidence="13">
    <location>
        <begin position="1"/>
        <end position="24"/>
    </location>
</feature>
<dbReference type="Pfam" id="PF00560">
    <property type="entry name" value="LRR_1"/>
    <property type="match status" value="6"/>
</dbReference>
<dbReference type="GO" id="GO:0005886">
    <property type="term" value="C:plasma membrane"/>
    <property type="evidence" value="ECO:0007669"/>
    <property type="project" value="UniProtKB-SubCell"/>
</dbReference>
<keyword evidence="6 13" id="KW-0732">Signal</keyword>
<dbReference type="Pfam" id="PF08263">
    <property type="entry name" value="LRRNT_2"/>
    <property type="match status" value="1"/>
</dbReference>
<proteinExistence type="inferred from homology"/>
<dbReference type="InterPro" id="IPR046956">
    <property type="entry name" value="RLP23-like"/>
</dbReference>
<keyword evidence="9 12" id="KW-0472">Membrane</keyword>
<protein>
    <recommendedName>
        <fullName evidence="14">Leucine-rich repeat-containing N-terminal plant-type domain-containing protein</fullName>
    </recommendedName>
</protein>
<dbReference type="PRINTS" id="PR00019">
    <property type="entry name" value="LEURICHRPT"/>
</dbReference>
<dbReference type="InterPro" id="IPR003591">
    <property type="entry name" value="Leu-rich_rpt_typical-subtyp"/>
</dbReference>
<evidence type="ECO:0000256" key="9">
    <source>
        <dbReference type="ARBA" id="ARBA00023136"/>
    </source>
</evidence>
<evidence type="ECO:0000256" key="5">
    <source>
        <dbReference type="ARBA" id="ARBA00022692"/>
    </source>
</evidence>
<evidence type="ECO:0000256" key="7">
    <source>
        <dbReference type="ARBA" id="ARBA00022737"/>
    </source>
</evidence>
<evidence type="ECO:0000313" key="15">
    <source>
        <dbReference type="EMBL" id="KAK4762589.1"/>
    </source>
</evidence>
<evidence type="ECO:0000259" key="14">
    <source>
        <dbReference type="Pfam" id="PF08263"/>
    </source>
</evidence>
<accession>A0AAN7QAZ4</accession>
<dbReference type="PANTHER" id="PTHR48063:SF29">
    <property type="entry name" value="LRR RECEPTOR-LIKE KINASE FAMILY PROTEIN"/>
    <property type="match status" value="1"/>
</dbReference>
<evidence type="ECO:0000256" key="6">
    <source>
        <dbReference type="ARBA" id="ARBA00022729"/>
    </source>
</evidence>
<dbReference type="SUPFAM" id="SSF52047">
    <property type="entry name" value="RNI-like"/>
    <property type="match status" value="1"/>
</dbReference>
<keyword evidence="5 12" id="KW-0812">Transmembrane</keyword>
<keyword evidence="11" id="KW-0325">Glycoprotein</keyword>
<feature type="chain" id="PRO_5042894751" description="Leucine-rich repeat-containing N-terminal plant-type domain-containing protein" evidence="13">
    <location>
        <begin position="25"/>
        <end position="958"/>
    </location>
</feature>
<gene>
    <name evidence="15" type="ORF">SAY86_008357</name>
</gene>
<dbReference type="SMART" id="SM00369">
    <property type="entry name" value="LRR_TYP"/>
    <property type="match status" value="10"/>
</dbReference>
<keyword evidence="7" id="KW-0677">Repeat</keyword>
<dbReference type="InterPro" id="IPR001611">
    <property type="entry name" value="Leu-rich_rpt"/>
</dbReference>
<dbReference type="Gene3D" id="3.80.10.10">
    <property type="entry name" value="Ribonuclease Inhibitor"/>
    <property type="match status" value="4"/>
</dbReference>
<evidence type="ECO:0000256" key="13">
    <source>
        <dbReference type="SAM" id="SignalP"/>
    </source>
</evidence>